<accession>A0A1H6F7S7</accession>
<name>A0A1H6F7S7_9GAMM</name>
<dbReference type="Proteomes" id="UP000236724">
    <property type="component" value="Unassembled WGS sequence"/>
</dbReference>
<dbReference type="RefSeq" id="WP_103919511.1">
    <property type="nucleotide sequence ID" value="NZ_FMSV02000366.1"/>
</dbReference>
<dbReference type="AlphaFoldDB" id="A0A1H6F7S7"/>
<evidence type="ECO:0000313" key="2">
    <source>
        <dbReference type="Proteomes" id="UP000236724"/>
    </source>
</evidence>
<keyword evidence="1" id="KW-0808">Transferase</keyword>
<dbReference type="OrthoDB" id="8756565at2"/>
<dbReference type="GO" id="GO:0016740">
    <property type="term" value="F:transferase activity"/>
    <property type="evidence" value="ECO:0007669"/>
    <property type="project" value="UniProtKB-KW"/>
</dbReference>
<keyword evidence="2" id="KW-1185">Reference proteome</keyword>
<dbReference type="PANTHER" id="PTHR12526">
    <property type="entry name" value="GLYCOSYLTRANSFERASE"/>
    <property type="match status" value="1"/>
</dbReference>
<dbReference type="EMBL" id="FMSV02000366">
    <property type="protein sequence ID" value="SEH05613.1"/>
    <property type="molecule type" value="Genomic_DNA"/>
</dbReference>
<gene>
    <name evidence="1" type="ORF">MBHS_01468</name>
</gene>
<protein>
    <submittedName>
        <fullName evidence="1">Glycosyl transferases group 1</fullName>
    </submittedName>
</protein>
<organism evidence="1 2">
    <name type="scientific">Candidatus Venteria ishoeyi</name>
    <dbReference type="NCBI Taxonomy" id="1899563"/>
    <lineage>
        <taxon>Bacteria</taxon>
        <taxon>Pseudomonadati</taxon>
        <taxon>Pseudomonadota</taxon>
        <taxon>Gammaproteobacteria</taxon>
        <taxon>Thiotrichales</taxon>
        <taxon>Thiotrichaceae</taxon>
        <taxon>Venteria</taxon>
    </lineage>
</organism>
<dbReference type="SUPFAM" id="SSF53756">
    <property type="entry name" value="UDP-Glycosyltransferase/glycogen phosphorylase"/>
    <property type="match status" value="2"/>
</dbReference>
<evidence type="ECO:0000313" key="1">
    <source>
        <dbReference type="EMBL" id="SEH05613.1"/>
    </source>
</evidence>
<proteinExistence type="predicted"/>
<reference evidence="1 2" key="1">
    <citation type="submission" date="2016-10" db="EMBL/GenBank/DDBJ databases">
        <authorList>
            <person name="de Groot N.N."/>
        </authorList>
    </citation>
    <scope>NUCLEOTIDE SEQUENCE [LARGE SCALE GENOMIC DNA]</scope>
    <source>
        <strain evidence="1">MBHS1</strain>
    </source>
</reference>
<dbReference type="CDD" id="cd03801">
    <property type="entry name" value="GT4_PimA-like"/>
    <property type="match status" value="1"/>
</dbReference>
<dbReference type="Gene3D" id="3.40.50.2000">
    <property type="entry name" value="Glycogen Phosphorylase B"/>
    <property type="match status" value="3"/>
</dbReference>
<sequence>MAKINLLICGHDLKFLQPFIRRCQQSSQYNVKILGYSGHYLQNEVEVIKGLNWAHVIFCEWALGGAVWFSQCKRPEQILIVRLHLQEIQARDRTEFIWSIDWSKVNRLILITHHIYDWFSENFPAVAPRCSLIYNPIPAKEKLNHSKNIESRFVLGLVGIVPARKRLDLAVAILRKLLNDNSNYILRIKGSLPTDYKWMEQRKDEIKWYTQVFHELEDLKKSGHLYFDPHNSDMDQWYKQIGHILSVSDFEGSHQAVAEAMASGSVPCIRNWIGAGRIYPNKYVGSAIDGLVNLIKKNTMVEKFEKESEFCRQFAHSQFDEADINDQLEAIIHQELLQNSKPKIRHLSNKKTSNKLPTFIILAYIPIGSRNGYRIRVEQEITILKRQGCKVHLACLVPAQNYKKNATETLNHAQEFISLGCEVSLLPIQDFFNLNKGISDFSSIIENLHSIIKVTNATIIHAEALYCSRIAYWVKQSLTNVIFSIDWHGIIPEESRMGGAHKNRIMALEKIENKLLQESDLNIFVSKEMNKHYQHKYTLDIIKYITVPCCVSDTFFIESNATVKLDEFSENHLIFGYIGSMADWQCGSEMISLFAQLYQFSSDCRFILLVPKSDHTKVYEYIKHAGLPEHSVILTEVSHHEVSAWMQKFHVGVLLRRSDPVNQVSSPTKYAEYLASGVPVLMTDGIGDYSERVKKEDVGLVLPVSVLENKIVSTNYLAKILEIAKSSKLQRSTIKQKCQDSVQNLLWEPVVKIWLNDYENIFKSM</sequence>